<organism evidence="1">
    <name type="scientific">freshwater metagenome</name>
    <dbReference type="NCBI Taxonomy" id="449393"/>
    <lineage>
        <taxon>unclassified sequences</taxon>
        <taxon>metagenomes</taxon>
        <taxon>ecological metagenomes</taxon>
    </lineage>
</organism>
<name>A0A6J7RT42_9ZZZZ</name>
<gene>
    <name evidence="1" type="ORF">UFOPK4173_00737</name>
</gene>
<accession>A0A6J7RT42</accession>
<dbReference type="EMBL" id="CAFBPW010000065">
    <property type="protein sequence ID" value="CAB5032143.1"/>
    <property type="molecule type" value="Genomic_DNA"/>
</dbReference>
<dbReference type="AlphaFoldDB" id="A0A6J7RT42"/>
<reference evidence="1" key="1">
    <citation type="submission" date="2020-05" db="EMBL/GenBank/DDBJ databases">
        <authorList>
            <person name="Chiriac C."/>
            <person name="Salcher M."/>
            <person name="Ghai R."/>
            <person name="Kavagutti S V."/>
        </authorList>
    </citation>
    <scope>NUCLEOTIDE SEQUENCE</scope>
</reference>
<proteinExistence type="predicted"/>
<evidence type="ECO:0000313" key="1">
    <source>
        <dbReference type="EMBL" id="CAB5032143.1"/>
    </source>
</evidence>
<sequence length="104" mass="11072">MEAASLRAGIITSNPWQLDGCSTDAAAERNCVTLFGRPKIIHPSVHPTRQNTMVITYLSLSQSEETDSCTAAGMVTEGYELTADIVGTLSGVTQLGSCCVEVHR</sequence>
<protein>
    <submittedName>
        <fullName evidence="1">Unannotated protein</fullName>
    </submittedName>
</protein>